<evidence type="ECO:0000256" key="2">
    <source>
        <dbReference type="PROSITE-ProRule" id="PRU00335"/>
    </source>
</evidence>
<comment type="caution">
    <text evidence="5">The sequence shown here is derived from an EMBL/GenBank/DDBJ whole genome shotgun (WGS) entry which is preliminary data.</text>
</comment>
<keyword evidence="6" id="KW-1185">Reference proteome</keyword>
<dbReference type="PANTHER" id="PTHR43479:SF11">
    <property type="entry name" value="ACREF_ENVCD OPERON REPRESSOR-RELATED"/>
    <property type="match status" value="1"/>
</dbReference>
<dbReference type="PRINTS" id="PR00455">
    <property type="entry name" value="HTHTETR"/>
</dbReference>
<dbReference type="SUPFAM" id="SSF48498">
    <property type="entry name" value="Tetracyclin repressor-like, C-terminal domain"/>
    <property type="match status" value="1"/>
</dbReference>
<dbReference type="PANTHER" id="PTHR43479">
    <property type="entry name" value="ACREF/ENVCD OPERON REPRESSOR-RELATED"/>
    <property type="match status" value="1"/>
</dbReference>
<protein>
    <submittedName>
        <fullName evidence="5">DNA-binding transcriptional regulator, AcrR family</fullName>
    </submittedName>
</protein>
<evidence type="ECO:0000259" key="4">
    <source>
        <dbReference type="PROSITE" id="PS50977"/>
    </source>
</evidence>
<keyword evidence="1 2" id="KW-0238">DNA-binding</keyword>
<name>A0A161LD61_9BACT</name>
<dbReference type="STRING" id="681398.PJIAN_1605"/>
<dbReference type="Pfam" id="PF00440">
    <property type="entry name" value="TetR_N"/>
    <property type="match status" value="1"/>
</dbReference>
<evidence type="ECO:0000256" key="3">
    <source>
        <dbReference type="SAM" id="Phobius"/>
    </source>
</evidence>
<organism evidence="5 6">
    <name type="scientific">Paludibacter jiangxiensis</name>
    <dbReference type="NCBI Taxonomy" id="681398"/>
    <lineage>
        <taxon>Bacteria</taxon>
        <taxon>Pseudomonadati</taxon>
        <taxon>Bacteroidota</taxon>
        <taxon>Bacteroidia</taxon>
        <taxon>Bacteroidales</taxon>
        <taxon>Paludibacteraceae</taxon>
        <taxon>Paludibacter</taxon>
    </lineage>
</organism>
<sequence length="198" mass="23294">MGHVERKKRDQENIRASILNAAINLAKSEGWSAVTIRKIAEAIEYTPPIVYEYFKNKDDLIHEIIIYGFQKLRQMGSENLLKTSDPKEKLLALSLVHWDFSYEHRELYQLMFSLERPLPNDEAEKGAQLLKDIFGEVTKRSNREIDILIFNWVCVLNGTISMIMQFDKPEHPLQEKFSLTSRELFMQFMQRFIDSITH</sequence>
<keyword evidence="3" id="KW-1133">Transmembrane helix</keyword>
<evidence type="ECO:0000313" key="5">
    <source>
        <dbReference type="EMBL" id="GAT62015.1"/>
    </source>
</evidence>
<accession>A0A161LD61</accession>
<dbReference type="InterPro" id="IPR009057">
    <property type="entry name" value="Homeodomain-like_sf"/>
</dbReference>
<feature type="DNA-binding region" description="H-T-H motif" evidence="2">
    <location>
        <begin position="35"/>
        <end position="54"/>
    </location>
</feature>
<dbReference type="GO" id="GO:0003677">
    <property type="term" value="F:DNA binding"/>
    <property type="evidence" value="ECO:0007669"/>
    <property type="project" value="UniProtKB-UniRule"/>
</dbReference>
<dbReference type="RefSeq" id="WP_068701869.1">
    <property type="nucleotide sequence ID" value="NZ_BDCR01000001.1"/>
</dbReference>
<reference evidence="6" key="2">
    <citation type="journal article" date="2017" name="Genome Announc.">
        <title>Draft genome sequence of Paludibacter jiangxiensis NM7(T), a propionate-producing fermentative bacterium.</title>
        <authorList>
            <person name="Qiu Y.-L."/>
            <person name="Tourlousse D.M."/>
            <person name="Matsuura N."/>
            <person name="Ohashi A."/>
            <person name="Sekiguchi Y."/>
        </authorList>
    </citation>
    <scope>NUCLEOTIDE SEQUENCE [LARGE SCALE GENOMIC DNA]</scope>
    <source>
        <strain evidence="6">NM7</strain>
    </source>
</reference>
<feature type="transmembrane region" description="Helical" evidence="3">
    <location>
        <begin position="147"/>
        <end position="166"/>
    </location>
</feature>
<dbReference type="OrthoDB" id="881297at2"/>
<dbReference type="EMBL" id="BDCR01000001">
    <property type="protein sequence ID" value="GAT62015.1"/>
    <property type="molecule type" value="Genomic_DNA"/>
</dbReference>
<keyword evidence="3" id="KW-0812">Transmembrane</keyword>
<reference evidence="6" key="1">
    <citation type="submission" date="2016-04" db="EMBL/GenBank/DDBJ databases">
        <title>Draft genome sequence of Paludibacter jiangxiensis strain NM7.</title>
        <authorList>
            <person name="Qiu Y."/>
            <person name="Matsuura N."/>
            <person name="Ohashi A."/>
            <person name="Tourlousse M.D."/>
            <person name="Sekiguchi Y."/>
        </authorList>
    </citation>
    <scope>NUCLEOTIDE SEQUENCE [LARGE SCALE GENOMIC DNA]</scope>
    <source>
        <strain evidence="6">NM7</strain>
    </source>
</reference>
<dbReference type="InterPro" id="IPR001647">
    <property type="entry name" value="HTH_TetR"/>
</dbReference>
<proteinExistence type="predicted"/>
<dbReference type="Gene3D" id="1.10.357.10">
    <property type="entry name" value="Tetracycline Repressor, domain 2"/>
    <property type="match status" value="1"/>
</dbReference>
<dbReference type="SUPFAM" id="SSF46689">
    <property type="entry name" value="Homeodomain-like"/>
    <property type="match status" value="1"/>
</dbReference>
<evidence type="ECO:0000256" key="1">
    <source>
        <dbReference type="ARBA" id="ARBA00023125"/>
    </source>
</evidence>
<dbReference type="Proteomes" id="UP000076586">
    <property type="component" value="Unassembled WGS sequence"/>
</dbReference>
<evidence type="ECO:0000313" key="6">
    <source>
        <dbReference type="Proteomes" id="UP000076586"/>
    </source>
</evidence>
<dbReference type="PROSITE" id="PS50977">
    <property type="entry name" value="HTH_TETR_2"/>
    <property type="match status" value="1"/>
</dbReference>
<feature type="domain" description="HTH tetR-type" evidence="4">
    <location>
        <begin position="12"/>
        <end position="72"/>
    </location>
</feature>
<dbReference type="InterPro" id="IPR036271">
    <property type="entry name" value="Tet_transcr_reg_TetR-rel_C_sf"/>
</dbReference>
<dbReference type="InterPro" id="IPR050624">
    <property type="entry name" value="HTH-type_Tx_Regulator"/>
</dbReference>
<dbReference type="AlphaFoldDB" id="A0A161LD61"/>
<keyword evidence="3" id="KW-0472">Membrane</keyword>
<gene>
    <name evidence="5" type="ORF">PJIAN_1605</name>
</gene>